<organism evidence="2">
    <name type="scientific">Rhizophora mucronata</name>
    <name type="common">Asiatic mangrove</name>
    <dbReference type="NCBI Taxonomy" id="61149"/>
    <lineage>
        <taxon>Eukaryota</taxon>
        <taxon>Viridiplantae</taxon>
        <taxon>Streptophyta</taxon>
        <taxon>Embryophyta</taxon>
        <taxon>Tracheophyta</taxon>
        <taxon>Spermatophyta</taxon>
        <taxon>Magnoliopsida</taxon>
        <taxon>eudicotyledons</taxon>
        <taxon>Gunneridae</taxon>
        <taxon>Pentapetalae</taxon>
        <taxon>rosids</taxon>
        <taxon>fabids</taxon>
        <taxon>Malpighiales</taxon>
        <taxon>Rhizophoraceae</taxon>
        <taxon>Rhizophora</taxon>
    </lineage>
</organism>
<accession>A0A2P2IQX5</accession>
<protein>
    <submittedName>
        <fullName evidence="2">Uncharacterized protein</fullName>
    </submittedName>
</protein>
<feature type="compositionally biased region" description="Polar residues" evidence="1">
    <location>
        <begin position="1"/>
        <end position="17"/>
    </location>
</feature>
<evidence type="ECO:0000313" key="2">
    <source>
        <dbReference type="EMBL" id="MBW83642.1"/>
    </source>
</evidence>
<feature type="region of interest" description="Disordered" evidence="1">
    <location>
        <begin position="1"/>
        <end position="29"/>
    </location>
</feature>
<sequence>MATSTTPPIFIGNSDNSPLCLEVPTSQTP</sequence>
<evidence type="ECO:0000256" key="1">
    <source>
        <dbReference type="SAM" id="MobiDB-lite"/>
    </source>
</evidence>
<dbReference type="EMBL" id="GGEC01003159">
    <property type="protein sequence ID" value="MBW83642.1"/>
    <property type="molecule type" value="Transcribed_RNA"/>
</dbReference>
<dbReference type="AlphaFoldDB" id="A0A2P2IQX5"/>
<proteinExistence type="predicted"/>
<reference evidence="2" key="1">
    <citation type="submission" date="2018-02" db="EMBL/GenBank/DDBJ databases">
        <title>Rhizophora mucronata_Transcriptome.</title>
        <authorList>
            <person name="Meera S.P."/>
            <person name="Sreeshan A."/>
            <person name="Augustine A."/>
        </authorList>
    </citation>
    <scope>NUCLEOTIDE SEQUENCE</scope>
    <source>
        <tissue evidence="2">Leaf</tissue>
    </source>
</reference>
<name>A0A2P2IQX5_RHIMU</name>